<feature type="transmembrane region" description="Helical" evidence="1">
    <location>
        <begin position="43"/>
        <end position="65"/>
    </location>
</feature>
<sequence length="80" mass="8931">MKRTSVLDFLGVVRIVGYSLALVAVLVIVALFLLSFLQSRLAWVFATPFTVMVLSGLLVAWVAGLSRVFVRRMRFTSPQE</sequence>
<dbReference type="Proteomes" id="UP001595705">
    <property type="component" value="Unassembled WGS sequence"/>
</dbReference>
<evidence type="ECO:0000313" key="3">
    <source>
        <dbReference type="Proteomes" id="UP001595705"/>
    </source>
</evidence>
<accession>A0ABV7XH18</accession>
<reference evidence="3" key="1">
    <citation type="journal article" date="2019" name="Int. J. Syst. Evol. Microbiol.">
        <title>The Global Catalogue of Microorganisms (GCM) 10K type strain sequencing project: providing services to taxonomists for standard genome sequencing and annotation.</title>
        <authorList>
            <consortium name="The Broad Institute Genomics Platform"/>
            <consortium name="The Broad Institute Genome Sequencing Center for Infectious Disease"/>
            <person name="Wu L."/>
            <person name="Ma J."/>
        </authorList>
    </citation>
    <scope>NUCLEOTIDE SEQUENCE [LARGE SCALE GENOMIC DNA]</scope>
    <source>
        <strain evidence="3">KCTC 42441</strain>
    </source>
</reference>
<dbReference type="EMBL" id="JBHRYA010000003">
    <property type="protein sequence ID" value="MFC3715450.1"/>
    <property type="molecule type" value="Genomic_DNA"/>
</dbReference>
<keyword evidence="1" id="KW-0472">Membrane</keyword>
<dbReference type="RefSeq" id="WP_386742565.1">
    <property type="nucleotide sequence ID" value="NZ_JBHRYA010000003.1"/>
</dbReference>
<evidence type="ECO:0000313" key="2">
    <source>
        <dbReference type="EMBL" id="MFC3715450.1"/>
    </source>
</evidence>
<name>A0ABV7XH18_9GAMM</name>
<proteinExistence type="predicted"/>
<feature type="transmembrane region" description="Helical" evidence="1">
    <location>
        <begin position="12"/>
        <end position="37"/>
    </location>
</feature>
<keyword evidence="1" id="KW-0812">Transmembrane</keyword>
<keyword evidence="3" id="KW-1185">Reference proteome</keyword>
<gene>
    <name evidence="2" type="ORF">ACFONC_04720</name>
</gene>
<keyword evidence="1" id="KW-1133">Transmembrane helix</keyword>
<organism evidence="2 3">
    <name type="scientific">Luteimonas soli</name>
    <dbReference type="NCBI Taxonomy" id="1648966"/>
    <lineage>
        <taxon>Bacteria</taxon>
        <taxon>Pseudomonadati</taxon>
        <taxon>Pseudomonadota</taxon>
        <taxon>Gammaproteobacteria</taxon>
        <taxon>Lysobacterales</taxon>
        <taxon>Lysobacteraceae</taxon>
        <taxon>Luteimonas</taxon>
    </lineage>
</organism>
<comment type="caution">
    <text evidence="2">The sequence shown here is derived from an EMBL/GenBank/DDBJ whole genome shotgun (WGS) entry which is preliminary data.</text>
</comment>
<protein>
    <submittedName>
        <fullName evidence="2">Uncharacterized protein</fullName>
    </submittedName>
</protein>
<evidence type="ECO:0000256" key="1">
    <source>
        <dbReference type="SAM" id="Phobius"/>
    </source>
</evidence>